<dbReference type="Gramene" id="PRQ41204">
    <property type="protein sequence ID" value="PRQ41204"/>
    <property type="gene ID" value="RchiOBHm_Chr4g0444351"/>
</dbReference>
<dbReference type="InterPro" id="IPR000182">
    <property type="entry name" value="GNAT_dom"/>
</dbReference>
<evidence type="ECO:0000313" key="4">
    <source>
        <dbReference type="Proteomes" id="UP000238479"/>
    </source>
</evidence>
<accession>A0A2P6R463</accession>
<dbReference type="InterPro" id="IPR016181">
    <property type="entry name" value="Acyl_CoA_acyltransferase"/>
</dbReference>
<name>A0A2P6R463_ROSCH</name>
<comment type="caution">
    <text evidence="3">The sequence shown here is derived from an EMBL/GenBank/DDBJ whole genome shotgun (WGS) entry which is preliminary data.</text>
</comment>
<keyword evidence="4" id="KW-1185">Reference proteome</keyword>
<sequence length="341" mass="38103">MAAAASLSFSLDPHRHLSSNPHFTPSTSLLIPKHSFRIFHNSNRYTLKSSSSSSSHSSTATSPSPPSVPSSSFLEAPLRTGRFLSNEDLEKLKSLENFRYYQELESGSMWVRVMRSEEMDITVGLLAESFAESMLLPSGYVALLGFLVKQYLMERRELMPHTATLIGFYRSNKDEAKDESFGGKGESFEDKGESFEEKDGGFGGEDEDGVLAGTVEVCFDKKGANASTPTPTPPKNSPYISNMAVKKSLRRRGIGWHLLKASEELISQMSSSREAYLHCRMIDAAPFNMYTKAGYNIVKTDSILILLTLQRRKHLMYKKLPVLTSFSESETLCSEEDENHY</sequence>
<evidence type="ECO:0000256" key="1">
    <source>
        <dbReference type="SAM" id="MobiDB-lite"/>
    </source>
</evidence>
<feature type="region of interest" description="Disordered" evidence="1">
    <location>
        <begin position="175"/>
        <end position="203"/>
    </location>
</feature>
<proteinExistence type="predicted"/>
<dbReference type="SUPFAM" id="SSF55729">
    <property type="entry name" value="Acyl-CoA N-acyltransferases (Nat)"/>
    <property type="match status" value="1"/>
</dbReference>
<dbReference type="GO" id="GO:0009507">
    <property type="term" value="C:chloroplast"/>
    <property type="evidence" value="ECO:0007669"/>
    <property type="project" value="EnsemblPlants"/>
</dbReference>
<dbReference type="PROSITE" id="PS51186">
    <property type="entry name" value="GNAT"/>
    <property type="match status" value="1"/>
</dbReference>
<feature type="region of interest" description="Disordered" evidence="1">
    <location>
        <begin position="49"/>
        <end position="72"/>
    </location>
</feature>
<dbReference type="Gene3D" id="3.40.630.30">
    <property type="match status" value="1"/>
</dbReference>
<dbReference type="EMBL" id="PDCK01000042">
    <property type="protein sequence ID" value="PRQ41204.1"/>
    <property type="molecule type" value="Genomic_DNA"/>
</dbReference>
<dbReference type="PANTHER" id="PTHR47489">
    <property type="entry name" value="ACYL-COA N-ACYLTRANSFERASES (NAT) SUPERFAMILY PROTEIN"/>
    <property type="match status" value="1"/>
</dbReference>
<feature type="domain" description="N-acetyltransferase" evidence="2">
    <location>
        <begin position="153"/>
        <end position="321"/>
    </location>
</feature>
<dbReference type="STRING" id="74649.A0A2P6R463"/>
<dbReference type="GO" id="GO:0008080">
    <property type="term" value="F:N-acetyltransferase activity"/>
    <property type="evidence" value="ECO:0007669"/>
    <property type="project" value="EnsemblPlants"/>
</dbReference>
<gene>
    <name evidence="3" type="ORF">RchiOBHm_Chr4g0444351</name>
</gene>
<feature type="compositionally biased region" description="Low complexity" evidence="1">
    <location>
        <begin position="49"/>
        <end position="62"/>
    </location>
</feature>
<evidence type="ECO:0000259" key="2">
    <source>
        <dbReference type="PROSITE" id="PS51186"/>
    </source>
</evidence>
<dbReference type="PANTHER" id="PTHR47489:SF2">
    <property type="entry name" value="GCN5-RELATED N-ACETYLTRANSFERASE 5, CHLOROPLASTIC"/>
    <property type="match status" value="1"/>
</dbReference>
<feature type="compositionally biased region" description="Basic and acidic residues" evidence="1">
    <location>
        <begin position="175"/>
        <end position="200"/>
    </location>
</feature>
<dbReference type="OrthoDB" id="2017234at2759"/>
<dbReference type="OMA" id="PYISNMA"/>
<evidence type="ECO:0000313" key="3">
    <source>
        <dbReference type="EMBL" id="PRQ41204.1"/>
    </source>
</evidence>
<protein>
    <submittedName>
        <fullName evidence="3">Putative transcription regulator GNAT family</fullName>
    </submittedName>
</protein>
<dbReference type="Pfam" id="PF00583">
    <property type="entry name" value="Acetyltransf_1"/>
    <property type="match status" value="1"/>
</dbReference>
<dbReference type="CDD" id="cd04301">
    <property type="entry name" value="NAT_SF"/>
    <property type="match status" value="1"/>
</dbReference>
<dbReference type="Proteomes" id="UP000238479">
    <property type="component" value="Chromosome 4"/>
</dbReference>
<dbReference type="AlphaFoldDB" id="A0A2P6R463"/>
<organism evidence="3 4">
    <name type="scientific">Rosa chinensis</name>
    <name type="common">China rose</name>
    <dbReference type="NCBI Taxonomy" id="74649"/>
    <lineage>
        <taxon>Eukaryota</taxon>
        <taxon>Viridiplantae</taxon>
        <taxon>Streptophyta</taxon>
        <taxon>Embryophyta</taxon>
        <taxon>Tracheophyta</taxon>
        <taxon>Spermatophyta</taxon>
        <taxon>Magnoliopsida</taxon>
        <taxon>eudicotyledons</taxon>
        <taxon>Gunneridae</taxon>
        <taxon>Pentapetalae</taxon>
        <taxon>rosids</taxon>
        <taxon>fabids</taxon>
        <taxon>Rosales</taxon>
        <taxon>Rosaceae</taxon>
        <taxon>Rosoideae</taxon>
        <taxon>Rosoideae incertae sedis</taxon>
        <taxon>Rosa</taxon>
    </lineage>
</organism>
<reference evidence="3 4" key="1">
    <citation type="journal article" date="2018" name="Nat. Genet.">
        <title>The Rosa genome provides new insights in the design of modern roses.</title>
        <authorList>
            <person name="Bendahmane M."/>
        </authorList>
    </citation>
    <scope>NUCLEOTIDE SEQUENCE [LARGE SCALE GENOMIC DNA]</scope>
    <source>
        <strain evidence="4">cv. Old Blush</strain>
    </source>
</reference>